<gene>
    <name evidence="1" type="ORF">OCBIM_22033555mg</name>
</gene>
<reference evidence="1" key="1">
    <citation type="submission" date="2015-07" db="EMBL/GenBank/DDBJ databases">
        <title>MeaNS - Measles Nucleotide Surveillance Program.</title>
        <authorList>
            <person name="Tran T."/>
            <person name="Druce J."/>
        </authorList>
    </citation>
    <scope>NUCLEOTIDE SEQUENCE</scope>
    <source>
        <strain evidence="1">UCB-OBI-ISO-001</strain>
        <tissue evidence="1">Gonad</tissue>
    </source>
</reference>
<dbReference type="AlphaFoldDB" id="A0A0L8GH33"/>
<proteinExistence type="predicted"/>
<organism evidence="1">
    <name type="scientific">Octopus bimaculoides</name>
    <name type="common">California two-spotted octopus</name>
    <dbReference type="NCBI Taxonomy" id="37653"/>
    <lineage>
        <taxon>Eukaryota</taxon>
        <taxon>Metazoa</taxon>
        <taxon>Spiralia</taxon>
        <taxon>Lophotrochozoa</taxon>
        <taxon>Mollusca</taxon>
        <taxon>Cephalopoda</taxon>
        <taxon>Coleoidea</taxon>
        <taxon>Octopodiformes</taxon>
        <taxon>Octopoda</taxon>
        <taxon>Incirrata</taxon>
        <taxon>Octopodidae</taxon>
        <taxon>Octopus</taxon>
    </lineage>
</organism>
<dbReference type="EMBL" id="KQ421830">
    <property type="protein sequence ID" value="KOF76263.1"/>
    <property type="molecule type" value="Genomic_DNA"/>
</dbReference>
<sequence length="88" mass="10341">MQAIQKALRASSCSRWCRSSRLRLQYTQGFSGDLAGWRKLWPNFLRFYLCTLFNERLPFPLPHHLLAYSGITSLRQNIYKGSQTGFWP</sequence>
<evidence type="ECO:0000313" key="1">
    <source>
        <dbReference type="EMBL" id="KOF76263.1"/>
    </source>
</evidence>
<accession>A0A0L8GH33</accession>
<protein>
    <submittedName>
        <fullName evidence="1">Uncharacterized protein</fullName>
    </submittedName>
</protein>
<name>A0A0L8GH33_OCTBM</name>